<accession>A0AAU8BTS4</accession>
<dbReference type="EMBL" id="PP554576">
    <property type="protein sequence ID" value="XCD29381.1"/>
    <property type="molecule type" value="Genomic_DNA"/>
</dbReference>
<evidence type="ECO:0000313" key="1">
    <source>
        <dbReference type="EMBL" id="XCD29381.1"/>
    </source>
</evidence>
<protein>
    <submittedName>
        <fullName evidence="1">Uncharacterized protein</fullName>
    </submittedName>
</protein>
<organism evidence="1">
    <name type="scientific">Klebsiella phage PMBT12</name>
    <dbReference type="NCBI Taxonomy" id="3137283"/>
    <lineage>
        <taxon>Viruses</taxon>
    </lineage>
</organism>
<sequence>MAVRWKHFAVVSFRSSGAQTDGYDRTTRGHA</sequence>
<proteinExistence type="predicted"/>
<name>A0AAU8BTS4_9VIRU</name>
<reference evidence="1" key="1">
    <citation type="submission" date="2024-03" db="EMBL/GenBank/DDBJ databases">
        <title>This phage originates from the Bacteriophage catalogue of the Bacteriophage Competence Centre, Department of Microbiology und Biotechnology, Max Rubner-Institut, Kiel, Germany.</title>
        <authorList>
            <person name="Sprotte S."/>
            <person name="Brinks E."/>
        </authorList>
    </citation>
    <scope>NUCLEOTIDE SEQUENCE</scope>
</reference>